<evidence type="ECO:0000256" key="4">
    <source>
        <dbReference type="ARBA" id="ARBA00023125"/>
    </source>
</evidence>
<evidence type="ECO:0000256" key="5">
    <source>
        <dbReference type="ARBA" id="ARBA00023163"/>
    </source>
</evidence>
<dbReference type="InterPro" id="IPR036388">
    <property type="entry name" value="WH-like_DNA-bd_sf"/>
</dbReference>
<dbReference type="InterPro" id="IPR014284">
    <property type="entry name" value="RNA_pol_sigma-70_dom"/>
</dbReference>
<dbReference type="Pfam" id="PF08281">
    <property type="entry name" value="Sigma70_r4_2"/>
    <property type="match status" value="1"/>
</dbReference>
<keyword evidence="4" id="KW-0238">DNA-binding</keyword>
<dbReference type="AlphaFoldDB" id="A0A382A6N7"/>
<dbReference type="InterPro" id="IPR013249">
    <property type="entry name" value="RNA_pol_sigma70_r4_t2"/>
</dbReference>
<keyword evidence="3" id="KW-0731">Sigma factor</keyword>
<evidence type="ECO:0000259" key="7">
    <source>
        <dbReference type="Pfam" id="PF08281"/>
    </source>
</evidence>
<keyword evidence="5" id="KW-0804">Transcription</keyword>
<dbReference type="Gene3D" id="1.10.1740.10">
    <property type="match status" value="1"/>
</dbReference>
<name>A0A382A6N7_9ZZZZ</name>
<keyword evidence="2" id="KW-0805">Transcription regulation</keyword>
<dbReference type="PANTHER" id="PTHR43133:SF8">
    <property type="entry name" value="RNA POLYMERASE SIGMA FACTOR HI_1459-RELATED"/>
    <property type="match status" value="1"/>
</dbReference>
<evidence type="ECO:0000256" key="1">
    <source>
        <dbReference type="ARBA" id="ARBA00010641"/>
    </source>
</evidence>
<evidence type="ECO:0000256" key="3">
    <source>
        <dbReference type="ARBA" id="ARBA00023082"/>
    </source>
</evidence>
<dbReference type="InterPro" id="IPR039425">
    <property type="entry name" value="RNA_pol_sigma-70-like"/>
</dbReference>
<comment type="similarity">
    <text evidence="1">Belongs to the sigma-70 factor family. ECF subfamily.</text>
</comment>
<dbReference type="CDD" id="cd06171">
    <property type="entry name" value="Sigma70_r4"/>
    <property type="match status" value="1"/>
</dbReference>
<dbReference type="InterPro" id="IPR013324">
    <property type="entry name" value="RNA_pol_sigma_r3/r4-like"/>
</dbReference>
<dbReference type="SUPFAM" id="SSF88659">
    <property type="entry name" value="Sigma3 and sigma4 domains of RNA polymerase sigma factors"/>
    <property type="match status" value="1"/>
</dbReference>
<feature type="domain" description="RNA polymerase sigma factor 70 region 4 type 2" evidence="7">
    <location>
        <begin position="122"/>
        <end position="171"/>
    </location>
</feature>
<dbReference type="NCBIfam" id="TIGR02937">
    <property type="entry name" value="sigma70-ECF"/>
    <property type="match status" value="1"/>
</dbReference>
<organism evidence="8">
    <name type="scientific">marine metagenome</name>
    <dbReference type="NCBI Taxonomy" id="408172"/>
    <lineage>
        <taxon>unclassified sequences</taxon>
        <taxon>metagenomes</taxon>
        <taxon>ecological metagenomes</taxon>
    </lineage>
</organism>
<feature type="domain" description="RNA polymerase sigma-70 region 2" evidence="6">
    <location>
        <begin position="16"/>
        <end position="84"/>
    </location>
</feature>
<dbReference type="Gene3D" id="1.10.10.10">
    <property type="entry name" value="Winged helix-like DNA-binding domain superfamily/Winged helix DNA-binding domain"/>
    <property type="match status" value="1"/>
</dbReference>
<proteinExistence type="inferred from homology"/>
<evidence type="ECO:0000313" key="8">
    <source>
        <dbReference type="EMBL" id="SVA97205.1"/>
    </source>
</evidence>
<dbReference type="InterPro" id="IPR013325">
    <property type="entry name" value="RNA_pol_sigma_r2"/>
</dbReference>
<evidence type="ECO:0000259" key="6">
    <source>
        <dbReference type="Pfam" id="PF04542"/>
    </source>
</evidence>
<evidence type="ECO:0000256" key="2">
    <source>
        <dbReference type="ARBA" id="ARBA00023015"/>
    </source>
</evidence>
<dbReference type="SUPFAM" id="SSF88946">
    <property type="entry name" value="Sigma2 domain of RNA polymerase sigma factors"/>
    <property type="match status" value="1"/>
</dbReference>
<dbReference type="GO" id="GO:0006352">
    <property type="term" value="P:DNA-templated transcription initiation"/>
    <property type="evidence" value="ECO:0007669"/>
    <property type="project" value="InterPro"/>
</dbReference>
<dbReference type="EMBL" id="UINC01024139">
    <property type="protein sequence ID" value="SVA97205.1"/>
    <property type="molecule type" value="Genomic_DNA"/>
</dbReference>
<dbReference type="InterPro" id="IPR007627">
    <property type="entry name" value="RNA_pol_sigma70_r2"/>
</dbReference>
<gene>
    <name evidence="8" type="ORF">METZ01_LOCUS150059</name>
</gene>
<accession>A0A382A6N7</accession>
<dbReference type="PANTHER" id="PTHR43133">
    <property type="entry name" value="RNA POLYMERASE ECF-TYPE SIGMA FACTO"/>
    <property type="match status" value="1"/>
</dbReference>
<reference evidence="8" key="1">
    <citation type="submission" date="2018-05" db="EMBL/GenBank/DDBJ databases">
        <authorList>
            <person name="Lanie J.A."/>
            <person name="Ng W.-L."/>
            <person name="Kazmierczak K.M."/>
            <person name="Andrzejewski T.M."/>
            <person name="Davidsen T.M."/>
            <person name="Wayne K.J."/>
            <person name="Tettelin H."/>
            <person name="Glass J.I."/>
            <person name="Rusch D."/>
            <person name="Podicherti R."/>
            <person name="Tsui H.-C.T."/>
            <person name="Winkler M.E."/>
        </authorList>
    </citation>
    <scope>NUCLEOTIDE SEQUENCE</scope>
</reference>
<evidence type="ECO:0008006" key="9">
    <source>
        <dbReference type="Google" id="ProtNLM"/>
    </source>
</evidence>
<protein>
    <recommendedName>
        <fullName evidence="9">RNA polymerase subunit sigma-24</fullName>
    </recommendedName>
</protein>
<dbReference type="GO" id="GO:0003677">
    <property type="term" value="F:DNA binding"/>
    <property type="evidence" value="ECO:0007669"/>
    <property type="project" value="UniProtKB-KW"/>
</dbReference>
<sequence>MIKGFQAGDEGAYVELVNRYRDRLMSFVFQFVGDMEQAEDVVQDTMLKLYEKKHYYREIAKFSTWLYTIARNLANTELRKRKRRKTTLLSQMSRDEKDYDLPAVQPETGQEVQREFVEKRTQAAIQQLPEHFKTVIILRDIQELSYEDISNIVEVPIGTVKSRINRARLQLQAELSDLR</sequence>
<dbReference type="Pfam" id="PF04542">
    <property type="entry name" value="Sigma70_r2"/>
    <property type="match status" value="1"/>
</dbReference>
<dbReference type="GO" id="GO:0016987">
    <property type="term" value="F:sigma factor activity"/>
    <property type="evidence" value="ECO:0007669"/>
    <property type="project" value="UniProtKB-KW"/>
</dbReference>